<dbReference type="PANTHER" id="PTHR11533">
    <property type="entry name" value="PROTEASE M1 ZINC METALLOPROTEASE"/>
    <property type="match status" value="1"/>
</dbReference>
<dbReference type="Proteomes" id="UP000192223">
    <property type="component" value="Unplaced"/>
</dbReference>
<gene>
    <name evidence="31" type="primary">LOC108734653</name>
</gene>
<evidence type="ECO:0000256" key="15">
    <source>
        <dbReference type="ARBA" id="ARBA00022968"/>
    </source>
</evidence>
<dbReference type="GO" id="GO:0005615">
    <property type="term" value="C:extracellular space"/>
    <property type="evidence" value="ECO:0007669"/>
    <property type="project" value="TreeGrafter"/>
</dbReference>
<dbReference type="InterPro" id="IPR050344">
    <property type="entry name" value="Peptidase_M1_aminopeptidases"/>
</dbReference>
<dbReference type="GO" id="GO:0098552">
    <property type="term" value="C:side of membrane"/>
    <property type="evidence" value="ECO:0007669"/>
    <property type="project" value="UniProtKB-KW"/>
</dbReference>
<evidence type="ECO:0000256" key="3">
    <source>
        <dbReference type="ARBA" id="ARBA00004609"/>
    </source>
</evidence>
<evidence type="ECO:0000256" key="22">
    <source>
        <dbReference type="PIRSR" id="PIRSR634016-1"/>
    </source>
</evidence>
<keyword evidence="14" id="KW-0106">Calcium</keyword>
<feature type="transmembrane region" description="Helical" evidence="25">
    <location>
        <begin position="32"/>
        <end position="57"/>
    </location>
</feature>
<keyword evidence="21" id="KW-0449">Lipoprotein</keyword>
<keyword evidence="19" id="KW-1015">Disulfide bond</keyword>
<feature type="domain" description="Aminopeptidase N-like N-terminal" evidence="29">
    <location>
        <begin position="107"/>
        <end position="295"/>
    </location>
</feature>
<feature type="region of interest" description="Disordered" evidence="26">
    <location>
        <begin position="1"/>
        <end position="23"/>
    </location>
</feature>
<dbReference type="PANTHER" id="PTHR11533:SF276">
    <property type="entry name" value="GLUTAMYL AMINOPEPTIDASE"/>
    <property type="match status" value="1"/>
</dbReference>
<comment type="cofactor">
    <cofactor evidence="23 25">
        <name>Zn(2+)</name>
        <dbReference type="ChEBI" id="CHEBI:29105"/>
    </cofactor>
    <text evidence="23 25">Binds 1 zinc ion per subunit.</text>
</comment>
<dbReference type="GO" id="GO:0006508">
    <property type="term" value="P:proteolysis"/>
    <property type="evidence" value="ECO:0007669"/>
    <property type="project" value="UniProtKB-KW"/>
</dbReference>
<evidence type="ECO:0000256" key="5">
    <source>
        <dbReference type="ARBA" id="ARBA00011748"/>
    </source>
</evidence>
<evidence type="ECO:0000256" key="21">
    <source>
        <dbReference type="ARBA" id="ARBA00023288"/>
    </source>
</evidence>
<dbReference type="InterPro" id="IPR024571">
    <property type="entry name" value="ERAP1-like_C_dom"/>
</dbReference>
<dbReference type="InterPro" id="IPR045357">
    <property type="entry name" value="Aminopeptidase_N-like_N"/>
</dbReference>
<evidence type="ECO:0000256" key="14">
    <source>
        <dbReference type="ARBA" id="ARBA00022837"/>
    </source>
</evidence>
<dbReference type="STRING" id="224129.A0A1W4WCU2"/>
<evidence type="ECO:0000313" key="31">
    <source>
        <dbReference type="RefSeq" id="XP_018321789.1"/>
    </source>
</evidence>
<dbReference type="RefSeq" id="XP_018321789.1">
    <property type="nucleotide sequence ID" value="XM_018466287.1"/>
</dbReference>
<evidence type="ECO:0000256" key="4">
    <source>
        <dbReference type="ARBA" id="ARBA00010136"/>
    </source>
</evidence>
<dbReference type="SUPFAM" id="SSF55486">
    <property type="entry name" value="Metalloproteases ('zincins'), catalytic domain"/>
    <property type="match status" value="1"/>
</dbReference>
<keyword evidence="9 25" id="KW-0645">Protease</keyword>
<keyword evidence="6 25" id="KW-0031">Aminopeptidase</keyword>
<keyword evidence="12 25" id="KW-0378">Hydrolase</keyword>
<comment type="subunit">
    <text evidence="5">Homodimer; disulfide-linked.</text>
</comment>
<dbReference type="InterPro" id="IPR027268">
    <property type="entry name" value="Peptidase_M4/M1_CTD_sf"/>
</dbReference>
<dbReference type="FunFam" id="1.10.390.10:FF:000016">
    <property type="entry name" value="Glutamyl aminopeptidase"/>
    <property type="match status" value="1"/>
</dbReference>
<evidence type="ECO:0000256" key="9">
    <source>
        <dbReference type="ARBA" id="ARBA00022670"/>
    </source>
</evidence>
<dbReference type="FunFam" id="2.60.40.1730:FF:000012">
    <property type="entry name" value="Aminopeptidase N"/>
    <property type="match status" value="1"/>
</dbReference>
<keyword evidence="11 23" id="KW-0479">Metal-binding</keyword>
<evidence type="ECO:0000256" key="19">
    <source>
        <dbReference type="ARBA" id="ARBA00023157"/>
    </source>
</evidence>
<dbReference type="OrthoDB" id="510539at2759"/>
<feature type="compositionally biased region" description="Low complexity" evidence="26">
    <location>
        <begin position="1"/>
        <end position="14"/>
    </location>
</feature>
<keyword evidence="20" id="KW-0325">Glycoprotein</keyword>
<dbReference type="FunFam" id="2.60.40.1910:FF:000003">
    <property type="entry name" value="Aminopeptidase"/>
    <property type="match status" value="1"/>
</dbReference>
<keyword evidence="10 25" id="KW-0812">Transmembrane</keyword>
<dbReference type="Pfam" id="PF17900">
    <property type="entry name" value="Peptidase_M1_N"/>
    <property type="match status" value="1"/>
</dbReference>
<evidence type="ECO:0000313" key="30">
    <source>
        <dbReference type="Proteomes" id="UP000192223"/>
    </source>
</evidence>
<dbReference type="GO" id="GO:0070006">
    <property type="term" value="F:metalloaminopeptidase activity"/>
    <property type="evidence" value="ECO:0007669"/>
    <property type="project" value="TreeGrafter"/>
</dbReference>
<name>A0A1W4WCU2_AGRPL</name>
<evidence type="ECO:0000256" key="8">
    <source>
        <dbReference type="ARBA" id="ARBA00022622"/>
    </source>
</evidence>
<keyword evidence="17 25" id="KW-0482">Metalloprotease</keyword>
<feature type="binding site" evidence="23">
    <location>
        <position position="407"/>
    </location>
    <ligand>
        <name>Zn(2+)</name>
        <dbReference type="ChEBI" id="CHEBI:29105"/>
        <note>catalytic</note>
    </ligand>
</feature>
<dbReference type="InterPro" id="IPR034016">
    <property type="entry name" value="M1_APN-typ"/>
</dbReference>
<evidence type="ECO:0000256" key="24">
    <source>
        <dbReference type="PIRSR" id="PIRSR634016-4"/>
    </source>
</evidence>
<evidence type="ECO:0000256" key="12">
    <source>
        <dbReference type="ARBA" id="ARBA00022801"/>
    </source>
</evidence>
<comment type="catalytic activity">
    <reaction evidence="1">
        <text>Release of N-terminal glutamate (and to a lesser extent aspartate) from a peptide.</text>
        <dbReference type="EC" id="3.4.11.7"/>
    </reaction>
</comment>
<evidence type="ECO:0000259" key="27">
    <source>
        <dbReference type="Pfam" id="PF01433"/>
    </source>
</evidence>
<keyword evidence="18 25" id="KW-0472">Membrane</keyword>
<evidence type="ECO:0000256" key="10">
    <source>
        <dbReference type="ARBA" id="ARBA00022692"/>
    </source>
</evidence>
<dbReference type="InterPro" id="IPR042097">
    <property type="entry name" value="Aminopeptidase_N-like_N_sf"/>
</dbReference>
<keyword evidence="8" id="KW-0336">GPI-anchor</keyword>
<evidence type="ECO:0000256" key="13">
    <source>
        <dbReference type="ARBA" id="ARBA00022833"/>
    </source>
</evidence>
<protein>
    <recommendedName>
        <fullName evidence="25">Aminopeptidase</fullName>
        <ecNumber evidence="25">3.4.11.-</ecNumber>
    </recommendedName>
</protein>
<sequence>MTVNSSSASQGSSALPRPTPIKRRKTAPKRTAFSILLSCCIFLFILCACLVAALVLIGKHLSKNPDVYHALGMTTSTSASKGRNILGNSGRGADGSPRLLRLPRDVVPIHYDLYLYPSVISNGFRGRVNITLTIIKTRSDIVLHSKNLSIHSADLVYYNRSKAIAVQNIREDDEDEVIYVVPRMRLVPGMYFLNIAFSGNTLNKTIGLYNSVYYDKETKQKRSIATTKFEPTYARQAFPCFDEPNMKATYTFHVLKPRSDPSYIALSNMPVESEEEVEDGILVNFKESVKMSTYLASIIVCDFNYTETTFGSENKPLRVYATPAQIGKTEFAKWVAKGVIEYFTDYFNIPYPLPKLDMIAIPDFVSGAMEHWGLVTYRETALLYDNTTSSTINKQRVATVVAHELTHSWFGNLVTTDWWNDLWLNEGFASYIEYKGVNAVLPEWQMLTQFLIMDLHPVLSTDAKLSSHPIIQTVNTPDEITAIFDSISYNKGASVLRMLEDTVGQEKFRKGITNFLNAHKWGTAVSQDLWNQLQEIVGDSLNITSFMDSWTVQMGYPIVTVKVKDDNYILTQKRFLTDPDAVSDTSSPYGYKWSIPITYITSEESAPKRVWFNHTNENITIPIPSGATWVKFNYNQVGYYRINYNRDLWDSLTRNFNSLTVADQTHLLEESFSIAEANLLDYSIPLNLTKQLQSETEYIPWTVASKKLRMLKTYLTDSLQYSKFLEYAVDIVTPAYRKLTWNESSSDTHLEKRARATILSLACAMGHTGCLAEAKKRFQEWLANSTEVNLSQDLKSTIYNYGIESATAEEWEKMFQIFANELDAGEKLRLMSGLASIKETWLLKKLLVLAEDETYVRSQDYFTLLSYISSNSVGTALVWDYVRENWEALANRFTLNNRYLGTLIPSITNTFSTTTKLNEMRTFFEQHPNAGAGARYRTQALETVQNNIKWLERNKETVEKWLGNYQKTQS</sequence>
<keyword evidence="16 25" id="KW-1133">Transmembrane helix</keyword>
<dbReference type="GO" id="GO:0043171">
    <property type="term" value="P:peptide catabolic process"/>
    <property type="evidence" value="ECO:0007669"/>
    <property type="project" value="TreeGrafter"/>
</dbReference>
<evidence type="ECO:0000256" key="18">
    <source>
        <dbReference type="ARBA" id="ARBA00023136"/>
    </source>
</evidence>
<dbReference type="Pfam" id="PF01433">
    <property type="entry name" value="Peptidase_M1"/>
    <property type="match status" value="1"/>
</dbReference>
<dbReference type="KEGG" id="apln:108734653"/>
<feature type="domain" description="Peptidase M1 membrane alanine aminopeptidase" evidence="27">
    <location>
        <begin position="336"/>
        <end position="550"/>
    </location>
</feature>
<accession>A0A1W4WCU2</accession>
<evidence type="ECO:0000256" key="20">
    <source>
        <dbReference type="ARBA" id="ARBA00023180"/>
    </source>
</evidence>
<evidence type="ECO:0000256" key="17">
    <source>
        <dbReference type="ARBA" id="ARBA00023049"/>
    </source>
</evidence>
<comment type="subcellular location">
    <subcellularLocation>
        <location evidence="3">Cell membrane</location>
        <topology evidence="3">Lipid-anchor</topology>
        <topology evidence="3">GPI-anchor</topology>
    </subcellularLocation>
    <subcellularLocation>
        <location evidence="2">Cell membrane</location>
        <topology evidence="2">Single-pass type II membrane protein</topology>
    </subcellularLocation>
</comment>
<comment type="similarity">
    <text evidence="4 25">Belongs to the peptidase M1 family.</text>
</comment>
<dbReference type="FunCoup" id="A0A1W4WCU2">
    <property type="interactions" value="628"/>
</dbReference>
<evidence type="ECO:0000256" key="6">
    <source>
        <dbReference type="ARBA" id="ARBA00022438"/>
    </source>
</evidence>
<evidence type="ECO:0000256" key="11">
    <source>
        <dbReference type="ARBA" id="ARBA00022723"/>
    </source>
</evidence>
<evidence type="ECO:0000256" key="26">
    <source>
        <dbReference type="SAM" id="MobiDB-lite"/>
    </source>
</evidence>
<dbReference type="Gene3D" id="1.25.50.20">
    <property type="match status" value="1"/>
</dbReference>
<dbReference type="AlphaFoldDB" id="A0A1W4WCU2"/>
<feature type="active site" description="Proton acceptor" evidence="22">
    <location>
        <position position="404"/>
    </location>
</feature>
<evidence type="ECO:0000256" key="25">
    <source>
        <dbReference type="RuleBase" id="RU364040"/>
    </source>
</evidence>
<feature type="domain" description="ERAP1-like C-terminal" evidence="28">
    <location>
        <begin position="629"/>
        <end position="946"/>
    </location>
</feature>
<dbReference type="GO" id="GO:0042277">
    <property type="term" value="F:peptide binding"/>
    <property type="evidence" value="ECO:0007669"/>
    <property type="project" value="TreeGrafter"/>
</dbReference>
<evidence type="ECO:0000256" key="1">
    <source>
        <dbReference type="ARBA" id="ARBA00001703"/>
    </source>
</evidence>
<dbReference type="InterPro" id="IPR014782">
    <property type="entry name" value="Peptidase_M1_dom"/>
</dbReference>
<evidence type="ECO:0000256" key="7">
    <source>
        <dbReference type="ARBA" id="ARBA00022475"/>
    </source>
</evidence>
<feature type="site" description="Transition state stabilizer" evidence="24">
    <location>
        <position position="489"/>
    </location>
</feature>
<evidence type="ECO:0000259" key="28">
    <source>
        <dbReference type="Pfam" id="PF11838"/>
    </source>
</evidence>
<dbReference type="FunFam" id="1.25.50.20:FF:000001">
    <property type="entry name" value="Aminopeptidase"/>
    <property type="match status" value="1"/>
</dbReference>
<dbReference type="GO" id="GO:0008270">
    <property type="term" value="F:zinc ion binding"/>
    <property type="evidence" value="ECO:0007669"/>
    <property type="project" value="UniProtKB-UniRule"/>
</dbReference>
<keyword evidence="13 23" id="KW-0862">Zinc</keyword>
<dbReference type="EC" id="3.4.11.-" evidence="25"/>
<dbReference type="Gene3D" id="1.10.390.10">
    <property type="entry name" value="Neutral Protease Domain 2"/>
    <property type="match status" value="1"/>
</dbReference>
<dbReference type="Gene3D" id="2.60.40.1730">
    <property type="entry name" value="tricorn interacting facor f3 domain"/>
    <property type="match status" value="1"/>
</dbReference>
<dbReference type="PRINTS" id="PR00756">
    <property type="entry name" value="ALADIPTASE"/>
</dbReference>
<feature type="binding site" evidence="23">
    <location>
        <position position="403"/>
    </location>
    <ligand>
        <name>Zn(2+)</name>
        <dbReference type="ChEBI" id="CHEBI:29105"/>
        <note>catalytic</note>
    </ligand>
</feature>
<evidence type="ECO:0000259" key="29">
    <source>
        <dbReference type="Pfam" id="PF17900"/>
    </source>
</evidence>
<dbReference type="Pfam" id="PF11838">
    <property type="entry name" value="ERAP1_C"/>
    <property type="match status" value="1"/>
</dbReference>
<proteinExistence type="inferred from homology"/>
<reference evidence="31" key="1">
    <citation type="submission" date="2025-08" db="UniProtKB">
        <authorList>
            <consortium name="RefSeq"/>
        </authorList>
    </citation>
    <scope>IDENTIFICATION</scope>
    <source>
        <tissue evidence="31">Entire body</tissue>
    </source>
</reference>
<feature type="binding site" evidence="23">
    <location>
        <position position="426"/>
    </location>
    <ligand>
        <name>Zn(2+)</name>
        <dbReference type="ChEBI" id="CHEBI:29105"/>
        <note>catalytic</note>
    </ligand>
</feature>
<keyword evidence="7" id="KW-1003">Cell membrane</keyword>
<evidence type="ECO:0000256" key="2">
    <source>
        <dbReference type="ARBA" id="ARBA00004401"/>
    </source>
</evidence>
<dbReference type="GeneID" id="108734653"/>
<dbReference type="InterPro" id="IPR001930">
    <property type="entry name" value="Peptidase_M1"/>
</dbReference>
<dbReference type="CDD" id="cd09601">
    <property type="entry name" value="M1_APN-Q_like"/>
    <property type="match status" value="1"/>
</dbReference>
<dbReference type="GO" id="GO:0004230">
    <property type="term" value="F:glutamyl aminopeptidase activity"/>
    <property type="evidence" value="ECO:0007669"/>
    <property type="project" value="UniProtKB-EC"/>
</dbReference>
<organism evidence="30 31">
    <name type="scientific">Agrilus planipennis</name>
    <name type="common">Emerald ash borer</name>
    <name type="synonym">Agrilus marcopoli</name>
    <dbReference type="NCBI Taxonomy" id="224129"/>
    <lineage>
        <taxon>Eukaryota</taxon>
        <taxon>Metazoa</taxon>
        <taxon>Ecdysozoa</taxon>
        <taxon>Arthropoda</taxon>
        <taxon>Hexapoda</taxon>
        <taxon>Insecta</taxon>
        <taxon>Pterygota</taxon>
        <taxon>Neoptera</taxon>
        <taxon>Endopterygota</taxon>
        <taxon>Coleoptera</taxon>
        <taxon>Polyphaga</taxon>
        <taxon>Elateriformia</taxon>
        <taxon>Buprestoidea</taxon>
        <taxon>Buprestidae</taxon>
        <taxon>Agrilinae</taxon>
        <taxon>Agrilus</taxon>
    </lineage>
</organism>
<dbReference type="GO" id="GO:0005737">
    <property type="term" value="C:cytoplasm"/>
    <property type="evidence" value="ECO:0007669"/>
    <property type="project" value="TreeGrafter"/>
</dbReference>
<dbReference type="GO" id="GO:0005886">
    <property type="term" value="C:plasma membrane"/>
    <property type="evidence" value="ECO:0007669"/>
    <property type="project" value="UniProtKB-SubCell"/>
</dbReference>
<dbReference type="InParanoid" id="A0A1W4WCU2"/>
<keyword evidence="30" id="KW-1185">Reference proteome</keyword>
<evidence type="ECO:0000256" key="23">
    <source>
        <dbReference type="PIRSR" id="PIRSR634016-3"/>
    </source>
</evidence>
<evidence type="ECO:0000256" key="16">
    <source>
        <dbReference type="ARBA" id="ARBA00022989"/>
    </source>
</evidence>
<dbReference type="Gene3D" id="2.60.40.1910">
    <property type="match status" value="1"/>
</dbReference>
<dbReference type="SUPFAM" id="SSF63737">
    <property type="entry name" value="Leukotriene A4 hydrolase N-terminal domain"/>
    <property type="match status" value="1"/>
</dbReference>
<keyword evidence="15" id="KW-0735">Signal-anchor</keyword>